<organism evidence="1">
    <name type="scientific">Zea mays</name>
    <name type="common">Maize</name>
    <dbReference type="NCBI Taxonomy" id="4577"/>
    <lineage>
        <taxon>Eukaryota</taxon>
        <taxon>Viridiplantae</taxon>
        <taxon>Streptophyta</taxon>
        <taxon>Embryophyta</taxon>
        <taxon>Tracheophyta</taxon>
        <taxon>Spermatophyta</taxon>
        <taxon>Magnoliopsida</taxon>
        <taxon>Liliopsida</taxon>
        <taxon>Poales</taxon>
        <taxon>Poaceae</taxon>
        <taxon>PACMAD clade</taxon>
        <taxon>Panicoideae</taxon>
        <taxon>Andropogonodae</taxon>
        <taxon>Andropogoneae</taxon>
        <taxon>Tripsacinae</taxon>
        <taxon>Zea</taxon>
    </lineage>
</organism>
<dbReference type="Proteomes" id="UP000251960">
    <property type="component" value="Chromosome 5"/>
</dbReference>
<dbReference type="Gene3D" id="3.60.10.10">
    <property type="entry name" value="Endonuclease/exonuclease/phosphatase"/>
    <property type="match status" value="1"/>
</dbReference>
<sequence>MQRAGGVLISCVQERKWKGQKAKKVENIGSKLWYSGTVANKNGVGILIDKTLKDGVVDVKRQGDRIILDKLVLGDVVLNIISVYVPQVGLSESEKRKFWEDLDGMVRAVPTNEKLS</sequence>
<reference evidence="1" key="1">
    <citation type="journal article" date="2018" name="Nat. Genet.">
        <title>Extensive intraspecific gene order and gene structural variations between Mo17 and other maize genomes.</title>
        <authorList>
            <person name="Sun S."/>
            <person name="Zhou Y."/>
            <person name="Chen J."/>
            <person name="Shi J."/>
            <person name="Zhao H."/>
            <person name="Zhao H."/>
            <person name="Song W."/>
            <person name="Zhang M."/>
            <person name="Cui Y."/>
            <person name="Dong X."/>
            <person name="Liu H."/>
            <person name="Ma X."/>
            <person name="Jiao Y."/>
            <person name="Wang B."/>
            <person name="Wei X."/>
            <person name="Stein J.C."/>
            <person name="Glaubitz J.C."/>
            <person name="Lu F."/>
            <person name="Yu G."/>
            <person name="Liang C."/>
            <person name="Fengler K."/>
            <person name="Li B."/>
            <person name="Rafalski A."/>
            <person name="Schnable P.S."/>
            <person name="Ware D.H."/>
            <person name="Buckler E.S."/>
            <person name="Lai J."/>
        </authorList>
    </citation>
    <scope>NUCLEOTIDE SEQUENCE [LARGE SCALE GENOMIC DNA]</scope>
    <source>
        <tissue evidence="1">Seedling</tissue>
    </source>
</reference>
<dbReference type="AlphaFoldDB" id="A0A3L6ESK8"/>
<comment type="caution">
    <text evidence="1">The sequence shown here is derived from an EMBL/GenBank/DDBJ whole genome shotgun (WGS) entry which is preliminary data.</text>
</comment>
<dbReference type="SUPFAM" id="SSF56219">
    <property type="entry name" value="DNase I-like"/>
    <property type="match status" value="1"/>
</dbReference>
<dbReference type="InterPro" id="IPR036691">
    <property type="entry name" value="Endo/exonu/phosph_ase_sf"/>
</dbReference>
<protein>
    <submittedName>
        <fullName evidence="1">Uncharacterized protein</fullName>
    </submittedName>
</protein>
<dbReference type="EMBL" id="NCVQ01000006">
    <property type="protein sequence ID" value="PWZ23679.1"/>
    <property type="molecule type" value="Genomic_DNA"/>
</dbReference>
<name>A0A3L6ESK8_MAIZE</name>
<evidence type="ECO:0000313" key="1">
    <source>
        <dbReference type="EMBL" id="PWZ23679.1"/>
    </source>
</evidence>
<gene>
    <name evidence="1" type="ORF">Zm00014a_010773</name>
</gene>
<proteinExistence type="predicted"/>
<accession>A0A3L6ESK8</accession>